<dbReference type="InterPro" id="IPR001709">
    <property type="entry name" value="Flavoprot_Pyr_Nucl_cyt_Rdtase"/>
</dbReference>
<dbReference type="PROSITE" id="PS51384">
    <property type="entry name" value="FAD_FR"/>
    <property type="match status" value="1"/>
</dbReference>
<dbReference type="PANTHER" id="PTHR47354:SF6">
    <property type="entry name" value="NADH OXIDOREDUCTASE HCR"/>
    <property type="match status" value="1"/>
</dbReference>
<keyword evidence="2" id="KW-0285">Flavoprotein</keyword>
<dbReference type="PANTHER" id="PTHR47354">
    <property type="entry name" value="NADH OXIDOREDUCTASE HCR"/>
    <property type="match status" value="1"/>
</dbReference>
<dbReference type="GO" id="GO:0051537">
    <property type="term" value="F:2 iron, 2 sulfur cluster binding"/>
    <property type="evidence" value="ECO:0007669"/>
    <property type="project" value="UniProtKB-KW"/>
</dbReference>
<evidence type="ECO:0000256" key="5">
    <source>
        <dbReference type="ARBA" id="ARBA00022827"/>
    </source>
</evidence>
<dbReference type="PRINTS" id="PR00371">
    <property type="entry name" value="FPNCR"/>
</dbReference>
<name>A0A317MYD1_9GAMM</name>
<dbReference type="InterPro" id="IPR001041">
    <property type="entry name" value="2Fe-2S_ferredoxin-type"/>
</dbReference>
<dbReference type="InterPro" id="IPR050415">
    <property type="entry name" value="MRET"/>
</dbReference>
<keyword evidence="14" id="KW-1185">Reference proteome</keyword>
<dbReference type="Gene3D" id="3.10.20.30">
    <property type="match status" value="1"/>
</dbReference>
<feature type="domain" description="FAD-binding FR-type" evidence="12">
    <location>
        <begin position="16"/>
        <end position="122"/>
    </location>
</feature>
<keyword evidence="8" id="KW-0411">Iron-sulfur</keyword>
<dbReference type="SUPFAM" id="SSF54292">
    <property type="entry name" value="2Fe-2S ferredoxin-like"/>
    <property type="match status" value="1"/>
</dbReference>
<dbReference type="InterPro" id="IPR001433">
    <property type="entry name" value="OxRdtase_FAD/NAD-bd"/>
</dbReference>
<evidence type="ECO:0000256" key="7">
    <source>
        <dbReference type="ARBA" id="ARBA00023004"/>
    </source>
</evidence>
<dbReference type="PROSITE" id="PS00197">
    <property type="entry name" value="2FE2S_FER_1"/>
    <property type="match status" value="1"/>
</dbReference>
<dbReference type="InterPro" id="IPR012675">
    <property type="entry name" value="Beta-grasp_dom_sf"/>
</dbReference>
<gene>
    <name evidence="13" type="ORF">C7443_102275</name>
</gene>
<dbReference type="InterPro" id="IPR006058">
    <property type="entry name" value="2Fe2S_fd_BS"/>
</dbReference>
<dbReference type="Pfam" id="PF00111">
    <property type="entry name" value="Fer2"/>
    <property type="match status" value="1"/>
</dbReference>
<keyword evidence="7" id="KW-0408">Iron</keyword>
<dbReference type="SUPFAM" id="SSF63380">
    <property type="entry name" value="Riboflavin synthase domain-like"/>
    <property type="match status" value="1"/>
</dbReference>
<dbReference type="Pfam" id="PF00175">
    <property type="entry name" value="NAD_binding_1"/>
    <property type="match status" value="1"/>
</dbReference>
<evidence type="ECO:0000256" key="9">
    <source>
        <dbReference type="ARBA" id="ARBA00034078"/>
    </source>
</evidence>
<dbReference type="GO" id="GO:0046872">
    <property type="term" value="F:metal ion binding"/>
    <property type="evidence" value="ECO:0007669"/>
    <property type="project" value="UniProtKB-KW"/>
</dbReference>
<evidence type="ECO:0000259" key="11">
    <source>
        <dbReference type="PROSITE" id="PS51085"/>
    </source>
</evidence>
<reference evidence="13 14" key="1">
    <citation type="submission" date="2018-05" db="EMBL/GenBank/DDBJ databases">
        <title>Genomic Encyclopedia of Type Strains, Phase IV (KMG-IV): sequencing the most valuable type-strain genomes for metagenomic binning, comparative biology and taxonomic classification.</title>
        <authorList>
            <person name="Goeker M."/>
        </authorList>
    </citation>
    <scope>NUCLEOTIDE SEQUENCE [LARGE SCALE GENOMIC DNA]</scope>
    <source>
        <strain evidence="13 14">DSM 23606</strain>
    </source>
</reference>
<comment type="similarity">
    <text evidence="10">In the N-terminal section; belongs to the FAD-binding oxidoreductase type 6 family.</text>
</comment>
<feature type="domain" description="2Fe-2S ferredoxin-type" evidence="11">
    <location>
        <begin position="279"/>
        <end position="363"/>
    </location>
</feature>
<proteinExistence type="inferred from homology"/>
<dbReference type="Proteomes" id="UP000246569">
    <property type="component" value="Unassembled WGS sequence"/>
</dbReference>
<evidence type="ECO:0000256" key="10">
    <source>
        <dbReference type="ARBA" id="ARBA00061434"/>
    </source>
</evidence>
<dbReference type="Pfam" id="PF00970">
    <property type="entry name" value="FAD_binding_6"/>
    <property type="match status" value="1"/>
</dbReference>
<evidence type="ECO:0000256" key="8">
    <source>
        <dbReference type="ARBA" id="ARBA00023014"/>
    </source>
</evidence>
<dbReference type="Gene3D" id="3.40.50.80">
    <property type="entry name" value="Nucleotide-binding domain of ferredoxin-NADP reductase (FNR) module"/>
    <property type="match status" value="1"/>
</dbReference>
<organism evidence="13 14">
    <name type="scientific">Plasticicumulans acidivorans</name>
    <dbReference type="NCBI Taxonomy" id="886464"/>
    <lineage>
        <taxon>Bacteria</taxon>
        <taxon>Pseudomonadati</taxon>
        <taxon>Pseudomonadota</taxon>
        <taxon>Gammaproteobacteria</taxon>
        <taxon>Candidatus Competibacteraceae</taxon>
        <taxon>Plasticicumulans</taxon>
    </lineage>
</organism>
<comment type="cofactor">
    <cofactor evidence="1">
        <name>FAD</name>
        <dbReference type="ChEBI" id="CHEBI:57692"/>
    </cofactor>
</comment>
<keyword evidence="5" id="KW-0274">FAD</keyword>
<dbReference type="InterPro" id="IPR017927">
    <property type="entry name" value="FAD-bd_FR_type"/>
</dbReference>
<dbReference type="InterPro" id="IPR036010">
    <property type="entry name" value="2Fe-2S_ferredoxin-like_sf"/>
</dbReference>
<evidence type="ECO:0000256" key="2">
    <source>
        <dbReference type="ARBA" id="ARBA00022630"/>
    </source>
</evidence>
<dbReference type="GO" id="GO:0016491">
    <property type="term" value="F:oxidoreductase activity"/>
    <property type="evidence" value="ECO:0007669"/>
    <property type="project" value="UniProtKB-KW"/>
</dbReference>
<keyword evidence="4" id="KW-0479">Metal-binding</keyword>
<dbReference type="EMBL" id="QGTJ01000002">
    <property type="protein sequence ID" value="PWV64625.1"/>
    <property type="molecule type" value="Genomic_DNA"/>
</dbReference>
<dbReference type="RefSeq" id="WP_246004536.1">
    <property type="nucleotide sequence ID" value="NZ_QGTJ01000002.1"/>
</dbReference>
<evidence type="ECO:0000259" key="12">
    <source>
        <dbReference type="PROSITE" id="PS51384"/>
    </source>
</evidence>
<evidence type="ECO:0000256" key="4">
    <source>
        <dbReference type="ARBA" id="ARBA00022723"/>
    </source>
</evidence>
<dbReference type="InterPro" id="IPR008333">
    <property type="entry name" value="Cbr1-like_FAD-bd_dom"/>
</dbReference>
<dbReference type="CDD" id="cd06215">
    <property type="entry name" value="FNR_iron_sulfur_binding_1"/>
    <property type="match status" value="1"/>
</dbReference>
<keyword evidence="6" id="KW-0560">Oxidoreductase</keyword>
<protein>
    <submittedName>
        <fullName evidence="13">Ferredoxin-NADP reductase</fullName>
    </submittedName>
</protein>
<keyword evidence="3" id="KW-0001">2Fe-2S</keyword>
<dbReference type="AlphaFoldDB" id="A0A317MYD1"/>
<evidence type="ECO:0000313" key="14">
    <source>
        <dbReference type="Proteomes" id="UP000246569"/>
    </source>
</evidence>
<dbReference type="SUPFAM" id="SSF52343">
    <property type="entry name" value="Ferredoxin reductase-like, C-terminal NADP-linked domain"/>
    <property type="match status" value="1"/>
</dbReference>
<accession>A0A317MYD1</accession>
<evidence type="ECO:0000256" key="1">
    <source>
        <dbReference type="ARBA" id="ARBA00001974"/>
    </source>
</evidence>
<dbReference type="InterPro" id="IPR017938">
    <property type="entry name" value="Riboflavin_synthase-like_b-brl"/>
</dbReference>
<comment type="cofactor">
    <cofactor evidence="9">
        <name>[2Fe-2S] cluster</name>
        <dbReference type="ChEBI" id="CHEBI:190135"/>
    </cofactor>
</comment>
<dbReference type="CDD" id="cd00207">
    <property type="entry name" value="fer2"/>
    <property type="match status" value="1"/>
</dbReference>
<comment type="caution">
    <text evidence="13">The sequence shown here is derived from an EMBL/GenBank/DDBJ whole genome shotgun (WGS) entry which is preliminary data.</text>
</comment>
<dbReference type="PRINTS" id="PR00406">
    <property type="entry name" value="CYTB5RDTASE"/>
</dbReference>
<dbReference type="PROSITE" id="PS51085">
    <property type="entry name" value="2FE2S_FER_2"/>
    <property type="match status" value="1"/>
</dbReference>
<evidence type="ECO:0000256" key="3">
    <source>
        <dbReference type="ARBA" id="ARBA00022714"/>
    </source>
</evidence>
<evidence type="ECO:0000313" key="13">
    <source>
        <dbReference type="EMBL" id="PWV64625.1"/>
    </source>
</evidence>
<evidence type="ECO:0000256" key="6">
    <source>
        <dbReference type="ARBA" id="ARBA00023002"/>
    </source>
</evidence>
<dbReference type="InterPro" id="IPR039261">
    <property type="entry name" value="FNR_nucleotide-bd"/>
</dbReference>
<sequence>MNVRNAIARLNNEAKPWNSHRELLECTMVLQDSANVKTFCFQTADASLFRYLPGQFITLELEIDGEKVFRTYTLSSSPSRPLCLTITVKAQPGGRVSNWLHQNLKVGDFVKAHGPSGIFTFHNHVADKYLFLSGGVGITPVLSMTRWLFDFGTHTDVTFIHSAQTPSDILFRHELEMINARLPEFKVAFVCERADPYGAWTGYSGRLNQLMLELICPDYQEREVFCCGPEPYMRAVRDILRKSGFDMARYHEESFDVPVHDETETIERHDTVVDAQASAQVDFTVSGKKVSCRESDTLLSAAREAGLHIPSACMFGVCGTCKVKKTAGEVHMVHAGGISDEEIAEGYVLACCSNPLGEVAIEY</sequence>
<dbReference type="Gene3D" id="2.40.30.10">
    <property type="entry name" value="Translation factors"/>
    <property type="match status" value="1"/>
</dbReference>